<dbReference type="STRING" id="1187848.A1QO_07695"/>
<name>A0A1E5BFB3_9VIBR</name>
<dbReference type="InterPro" id="IPR027417">
    <property type="entry name" value="P-loop_NTPase"/>
</dbReference>
<sequence>MQFTSRELMCKTSYVLDHLIARTHNTTPILISGFWRSGTTWVQEVLAQSIGAKTLFEPLDPSSFLPLHDGCSAESSAHIPLFHDVLNAEDLRLLDLSFSGISPKRSGFNYLCRKSLSESLRKKVVIKLVRGQFLIPFLADRYDLSTVVHISRHPMAVAYSMLRTNWKWHIKDVDYAQIYLKESRLQLPQTQKAIFDSLLSFRSETPERKIAALWALSERFAYEQEHVKGFKYESLLQNPITGFTEMANTINQPIIAKIESGKATVVSESDRTNIDMSTRLNSWQTKLTTQQQADIKAVLLELWPGVTEQWAL</sequence>
<reference evidence="1 2" key="1">
    <citation type="journal article" date="2012" name="Science">
        <title>Ecological populations of bacteria act as socially cohesive units of antibiotic production and resistance.</title>
        <authorList>
            <person name="Cordero O.X."/>
            <person name="Wildschutte H."/>
            <person name="Kirkup B."/>
            <person name="Proehl S."/>
            <person name="Ngo L."/>
            <person name="Hussain F."/>
            <person name="Le Roux F."/>
            <person name="Mincer T."/>
            <person name="Polz M.F."/>
        </authorList>
    </citation>
    <scope>NUCLEOTIDE SEQUENCE [LARGE SCALE GENOMIC DNA]</scope>
    <source>
        <strain evidence="1 2">ZF-129</strain>
    </source>
</reference>
<dbReference type="Pfam" id="PF13469">
    <property type="entry name" value="Sulfotransfer_3"/>
    <property type="match status" value="1"/>
</dbReference>
<protein>
    <recommendedName>
        <fullName evidence="3">Sulfotransferase domain-containing protein</fullName>
    </recommendedName>
</protein>
<dbReference type="SUPFAM" id="SSF52540">
    <property type="entry name" value="P-loop containing nucleoside triphosphate hydrolases"/>
    <property type="match status" value="1"/>
</dbReference>
<comment type="caution">
    <text evidence="1">The sequence shown here is derived from an EMBL/GenBank/DDBJ whole genome shotgun (WGS) entry which is preliminary data.</text>
</comment>
<evidence type="ECO:0000313" key="2">
    <source>
        <dbReference type="Proteomes" id="UP000094741"/>
    </source>
</evidence>
<evidence type="ECO:0008006" key="3">
    <source>
        <dbReference type="Google" id="ProtNLM"/>
    </source>
</evidence>
<dbReference type="RefSeq" id="WP_017041632.1">
    <property type="nucleotide sequence ID" value="NZ_AJYQ02000090.1"/>
</dbReference>
<dbReference type="eggNOG" id="ENOG5032UVW">
    <property type="taxonomic scope" value="Bacteria"/>
</dbReference>
<accession>A0A1E5BFB3</accession>
<dbReference type="OrthoDB" id="1431348at2"/>
<dbReference type="EMBL" id="AJYQ02000090">
    <property type="protein sequence ID" value="OEE34491.1"/>
    <property type="molecule type" value="Genomic_DNA"/>
</dbReference>
<dbReference type="Proteomes" id="UP000094741">
    <property type="component" value="Unassembled WGS sequence"/>
</dbReference>
<organism evidence="1 2">
    <name type="scientific">Vibrio genomosp. F10 str. ZF-129</name>
    <dbReference type="NCBI Taxonomy" id="1187848"/>
    <lineage>
        <taxon>Bacteria</taxon>
        <taxon>Pseudomonadati</taxon>
        <taxon>Pseudomonadota</taxon>
        <taxon>Gammaproteobacteria</taxon>
        <taxon>Vibrionales</taxon>
        <taxon>Vibrionaceae</taxon>
        <taxon>Vibrio</taxon>
    </lineage>
</organism>
<dbReference type="AlphaFoldDB" id="A0A1E5BFB3"/>
<proteinExistence type="predicted"/>
<evidence type="ECO:0000313" key="1">
    <source>
        <dbReference type="EMBL" id="OEE34491.1"/>
    </source>
</evidence>
<gene>
    <name evidence="1" type="ORF">A1QO_07695</name>
</gene>
<dbReference type="Gene3D" id="3.40.50.300">
    <property type="entry name" value="P-loop containing nucleotide triphosphate hydrolases"/>
    <property type="match status" value="1"/>
</dbReference>